<protein>
    <submittedName>
        <fullName evidence="1">Uncharacterized protein</fullName>
    </submittedName>
</protein>
<accession>A0A5P9JT79</accession>
<proteinExistence type="predicted"/>
<dbReference type="KEGG" id="mico:GDR74_03265"/>
<dbReference type="AlphaFoldDB" id="A0A5P9JT79"/>
<reference evidence="1 2" key="1">
    <citation type="submission" date="2019-10" db="EMBL/GenBank/DDBJ databases">
        <title>Isolation, Identification of Microvirga thermotolerans HR1, a novel thermophilic bacterium and Comparative Genomics of the genus Microvirga.</title>
        <authorList>
            <person name="Li J."/>
            <person name="Zhang W."/>
            <person name="Lin M."/>
            <person name="Wang J."/>
        </authorList>
    </citation>
    <scope>NUCLEOTIDE SEQUENCE [LARGE SCALE GENOMIC DNA]</scope>
    <source>
        <strain evidence="1 2">HR1</strain>
    </source>
</reference>
<evidence type="ECO:0000313" key="1">
    <source>
        <dbReference type="EMBL" id="QFU15321.1"/>
    </source>
</evidence>
<keyword evidence="2" id="KW-1185">Reference proteome</keyword>
<dbReference type="EMBL" id="CP045423">
    <property type="protein sequence ID" value="QFU15321.1"/>
    <property type="molecule type" value="Genomic_DNA"/>
</dbReference>
<sequence>MTREFHDEASAERAALAQFNADLQALNDASVLMDLKTVAAISQRVLMDGWDDRCTPLAQALARITADMG</sequence>
<gene>
    <name evidence="1" type="ORF">GDR74_03265</name>
</gene>
<organism evidence="1 2">
    <name type="scientific">Microvirga thermotolerans</name>
    <dbReference type="NCBI Taxonomy" id="2651334"/>
    <lineage>
        <taxon>Bacteria</taxon>
        <taxon>Pseudomonadati</taxon>
        <taxon>Pseudomonadota</taxon>
        <taxon>Alphaproteobacteria</taxon>
        <taxon>Hyphomicrobiales</taxon>
        <taxon>Methylobacteriaceae</taxon>
        <taxon>Microvirga</taxon>
    </lineage>
</organism>
<evidence type="ECO:0000313" key="2">
    <source>
        <dbReference type="Proteomes" id="UP000325614"/>
    </source>
</evidence>
<dbReference type="RefSeq" id="WP_152584967.1">
    <property type="nucleotide sequence ID" value="NZ_CP045423.1"/>
</dbReference>
<dbReference type="Proteomes" id="UP000325614">
    <property type="component" value="Chromosome"/>
</dbReference>
<name>A0A5P9JT79_9HYPH</name>